<keyword evidence="1" id="KW-0812">Transmembrane</keyword>
<keyword evidence="3" id="KW-1185">Reference proteome</keyword>
<dbReference type="Proteomes" id="UP000722165">
    <property type="component" value="Unassembled WGS sequence"/>
</dbReference>
<keyword evidence="1" id="KW-0472">Membrane</keyword>
<evidence type="ECO:0000313" key="2">
    <source>
        <dbReference type="EMBL" id="MBV4397536.1"/>
    </source>
</evidence>
<dbReference type="RefSeq" id="WP_217735265.1">
    <property type="nucleotide sequence ID" value="NZ_JAHSPR010000007.1"/>
</dbReference>
<dbReference type="EMBL" id="JAHSPR010000007">
    <property type="protein sequence ID" value="MBV4397536.1"/>
    <property type="molecule type" value="Genomic_DNA"/>
</dbReference>
<gene>
    <name evidence="2" type="ORF">KU392_09775</name>
</gene>
<organism evidence="2 3">
    <name type="scientific">Advenella alkanexedens</name>
    <dbReference type="NCBI Taxonomy" id="1481665"/>
    <lineage>
        <taxon>Bacteria</taxon>
        <taxon>Pseudomonadati</taxon>
        <taxon>Pseudomonadota</taxon>
        <taxon>Betaproteobacteria</taxon>
        <taxon>Burkholderiales</taxon>
        <taxon>Alcaligenaceae</taxon>
    </lineage>
</organism>
<keyword evidence="1" id="KW-1133">Transmembrane helix</keyword>
<sequence>MLKNWQKSVQLQKFCLFLQVKTAIQTFIFILLASLTGNKKTPSVVLKGFFVIKSLTMTYFHGCPSTIIGAKAFHCPVR</sequence>
<name>A0ABS6NPH8_9BURK</name>
<evidence type="ECO:0000313" key="3">
    <source>
        <dbReference type="Proteomes" id="UP000722165"/>
    </source>
</evidence>
<reference evidence="2 3" key="1">
    <citation type="submission" date="2021-06" db="EMBL/GenBank/DDBJ databases">
        <authorList>
            <person name="Lu T."/>
            <person name="Wang Q."/>
            <person name="Han X."/>
        </authorList>
    </citation>
    <scope>NUCLEOTIDE SEQUENCE [LARGE SCALE GENOMIC DNA]</scope>
    <source>
        <strain evidence="2 3">LAM0050</strain>
    </source>
</reference>
<comment type="caution">
    <text evidence="2">The sequence shown here is derived from an EMBL/GenBank/DDBJ whole genome shotgun (WGS) entry which is preliminary data.</text>
</comment>
<feature type="non-terminal residue" evidence="2">
    <location>
        <position position="78"/>
    </location>
</feature>
<evidence type="ECO:0000256" key="1">
    <source>
        <dbReference type="SAM" id="Phobius"/>
    </source>
</evidence>
<protein>
    <submittedName>
        <fullName evidence="2">Uncharacterized protein</fullName>
    </submittedName>
</protein>
<accession>A0ABS6NPH8</accession>
<proteinExistence type="predicted"/>
<feature type="transmembrane region" description="Helical" evidence="1">
    <location>
        <begin position="16"/>
        <end position="37"/>
    </location>
</feature>